<accession>A0A843X9E6</accession>
<feature type="compositionally biased region" description="Pro residues" evidence="1">
    <location>
        <begin position="96"/>
        <end position="105"/>
    </location>
</feature>
<sequence length="116" mass="12701">SEPRRRRCEPRIAVPSTVGPSTPTPSPTLRRVTPFSRPLLLLLLLLFFFFAPHLWRPLCSAKPRPLLLPRLDCPRTLPGKSSVSAGEGGGADGPQAPLPVPPPLQQLPSPRRLHIL</sequence>
<evidence type="ECO:0000313" key="4">
    <source>
        <dbReference type="Proteomes" id="UP000652761"/>
    </source>
</evidence>
<feature type="region of interest" description="Disordered" evidence="1">
    <location>
        <begin position="1"/>
        <end position="29"/>
    </location>
</feature>
<proteinExistence type="predicted"/>
<feature type="region of interest" description="Disordered" evidence="1">
    <location>
        <begin position="77"/>
        <end position="116"/>
    </location>
</feature>
<evidence type="ECO:0000313" key="3">
    <source>
        <dbReference type="EMBL" id="MQM15956.1"/>
    </source>
</evidence>
<keyword evidence="2" id="KW-0812">Transmembrane</keyword>
<evidence type="ECO:0000256" key="1">
    <source>
        <dbReference type="SAM" id="MobiDB-lite"/>
    </source>
</evidence>
<keyword evidence="2" id="KW-0472">Membrane</keyword>
<reference evidence="3" key="1">
    <citation type="submission" date="2017-07" db="EMBL/GenBank/DDBJ databases">
        <title>Taro Niue Genome Assembly and Annotation.</title>
        <authorList>
            <person name="Atibalentja N."/>
            <person name="Keating K."/>
            <person name="Fields C.J."/>
        </authorList>
    </citation>
    <scope>NUCLEOTIDE SEQUENCE</scope>
    <source>
        <strain evidence="3">Niue_2</strain>
        <tissue evidence="3">Leaf</tissue>
    </source>
</reference>
<dbReference type="Proteomes" id="UP000652761">
    <property type="component" value="Unassembled WGS sequence"/>
</dbReference>
<feature type="compositionally biased region" description="Low complexity" evidence="1">
    <location>
        <begin position="14"/>
        <end position="29"/>
    </location>
</feature>
<feature type="non-terminal residue" evidence="3">
    <location>
        <position position="116"/>
    </location>
</feature>
<name>A0A843X9E6_COLES</name>
<evidence type="ECO:0000256" key="2">
    <source>
        <dbReference type="SAM" id="Phobius"/>
    </source>
</evidence>
<keyword evidence="2" id="KW-1133">Transmembrane helix</keyword>
<protein>
    <submittedName>
        <fullName evidence="3">Uncharacterized protein</fullName>
    </submittedName>
</protein>
<gene>
    <name evidence="3" type="ORF">Taro_048908</name>
</gene>
<dbReference type="AlphaFoldDB" id="A0A843X9E6"/>
<keyword evidence="4" id="KW-1185">Reference proteome</keyword>
<organism evidence="3 4">
    <name type="scientific">Colocasia esculenta</name>
    <name type="common">Wild taro</name>
    <name type="synonym">Arum esculentum</name>
    <dbReference type="NCBI Taxonomy" id="4460"/>
    <lineage>
        <taxon>Eukaryota</taxon>
        <taxon>Viridiplantae</taxon>
        <taxon>Streptophyta</taxon>
        <taxon>Embryophyta</taxon>
        <taxon>Tracheophyta</taxon>
        <taxon>Spermatophyta</taxon>
        <taxon>Magnoliopsida</taxon>
        <taxon>Liliopsida</taxon>
        <taxon>Araceae</taxon>
        <taxon>Aroideae</taxon>
        <taxon>Colocasieae</taxon>
        <taxon>Colocasia</taxon>
    </lineage>
</organism>
<feature type="non-terminal residue" evidence="3">
    <location>
        <position position="1"/>
    </location>
</feature>
<dbReference type="EMBL" id="NMUH01006762">
    <property type="protein sequence ID" value="MQM15956.1"/>
    <property type="molecule type" value="Genomic_DNA"/>
</dbReference>
<comment type="caution">
    <text evidence="3">The sequence shown here is derived from an EMBL/GenBank/DDBJ whole genome shotgun (WGS) entry which is preliminary data.</text>
</comment>
<feature type="transmembrane region" description="Helical" evidence="2">
    <location>
        <begin position="39"/>
        <end position="55"/>
    </location>
</feature>